<dbReference type="Gene3D" id="3.90.640.10">
    <property type="entry name" value="Actin, Chain A, domain 4"/>
    <property type="match status" value="2"/>
</dbReference>
<dbReference type="SUPFAM" id="SSF53067">
    <property type="entry name" value="Actin-like ATPase domain"/>
    <property type="match status" value="2"/>
</dbReference>
<evidence type="ECO:0000313" key="3">
    <source>
        <dbReference type="EMBL" id="QHS90272.1"/>
    </source>
</evidence>
<sequence>MDKNICIGIDLGTTCSCVSFYKNGSSNVIINSSGERITPSYVTINSINHIVGTYSKKQSGQYPLNTVYDVKRLMGNTFKDIQKELKHLSYNVIDKNGLPVICIDDKEFYPEQISAMILEDLKNSASAFLGTEVKKAVITVPAYFNDAQRNATKSAGEIAGLEVLRIINEPTAAAIAYGLDINSSRNVLVYDFGGGTLDVTILNIDNGIFKVLSTCGDCRLGGEDLDNKLKDYCFMKFCDTHILTSSVDKKEVLKILNIKSFSNIQSYNKEVLENIILNTDNILLKEYLNQLLEVVKLYKNVKLMRKLKTLCEESKKNLSVSTSIDITYDNFYNNIDLNIHIDRNKFETICNDEFKRCMEPVFKALSDSKTNNIDDVVLVGGSTRVPKIRELLNTHFPNKLRTNINPDEAVANGAAINAAMLSNLTDNTINNIVLLDVTPLSIGIDTCGEMNVMIKRNSHLPIEVSEIFTTETDFQKSVNIKVFEGENVLTKDNHFLGNFEITDLPSVKKGVLRIEVIFSIDNDGIINIIAKILDKENRLTIKNDKINKNS</sequence>
<dbReference type="Pfam" id="PF00012">
    <property type="entry name" value="HSP70"/>
    <property type="match status" value="2"/>
</dbReference>
<dbReference type="InterPro" id="IPR013126">
    <property type="entry name" value="Hsp_70_fam"/>
</dbReference>
<reference evidence="3" key="1">
    <citation type="journal article" date="2020" name="Nature">
        <title>Giant virus diversity and host interactions through global metagenomics.</title>
        <authorList>
            <person name="Schulz F."/>
            <person name="Roux S."/>
            <person name="Paez-Espino D."/>
            <person name="Jungbluth S."/>
            <person name="Walsh D.A."/>
            <person name="Denef V.J."/>
            <person name="McMahon K.D."/>
            <person name="Konstantinidis K.T."/>
            <person name="Eloe-Fadrosh E.A."/>
            <person name="Kyrpides N.C."/>
            <person name="Woyke T."/>
        </authorList>
    </citation>
    <scope>NUCLEOTIDE SEQUENCE</scope>
    <source>
        <strain evidence="3">GVMAG-M-3300010160-60</strain>
    </source>
</reference>
<dbReference type="AlphaFoldDB" id="A0A6C0BE76"/>
<dbReference type="InterPro" id="IPR018181">
    <property type="entry name" value="Heat_shock_70_CS"/>
</dbReference>
<dbReference type="GO" id="GO:0140662">
    <property type="term" value="F:ATP-dependent protein folding chaperone"/>
    <property type="evidence" value="ECO:0007669"/>
    <property type="project" value="InterPro"/>
</dbReference>
<dbReference type="Gene3D" id="3.30.30.30">
    <property type="match status" value="1"/>
</dbReference>
<dbReference type="PROSITE" id="PS01036">
    <property type="entry name" value="HSP70_3"/>
    <property type="match status" value="1"/>
</dbReference>
<dbReference type="FunFam" id="3.30.420.40:FF:000004">
    <property type="entry name" value="Molecular chaperone DnaK"/>
    <property type="match status" value="1"/>
</dbReference>
<dbReference type="PROSITE" id="PS00329">
    <property type="entry name" value="HSP70_2"/>
    <property type="match status" value="1"/>
</dbReference>
<accession>A0A6C0BE76</accession>
<dbReference type="Gene3D" id="3.30.420.40">
    <property type="match status" value="4"/>
</dbReference>
<dbReference type="PRINTS" id="PR00301">
    <property type="entry name" value="HEATSHOCK70"/>
</dbReference>
<dbReference type="InterPro" id="IPR029047">
    <property type="entry name" value="HSP70_peptide-bd_sf"/>
</dbReference>
<dbReference type="CDD" id="cd24028">
    <property type="entry name" value="ASKHA_NBD_HSP70_HSPA1-like"/>
    <property type="match status" value="1"/>
</dbReference>
<dbReference type="GO" id="GO:0005524">
    <property type="term" value="F:ATP binding"/>
    <property type="evidence" value="ECO:0007669"/>
    <property type="project" value="UniProtKB-KW"/>
</dbReference>
<evidence type="ECO:0000256" key="1">
    <source>
        <dbReference type="ARBA" id="ARBA00022741"/>
    </source>
</evidence>
<name>A0A6C0BE76_9ZZZZ</name>
<dbReference type="Gene3D" id="2.60.34.10">
    <property type="entry name" value="Substrate Binding Domain Of DNAk, Chain A, domain 1"/>
    <property type="match status" value="1"/>
</dbReference>
<evidence type="ECO:0000256" key="2">
    <source>
        <dbReference type="ARBA" id="ARBA00022840"/>
    </source>
</evidence>
<dbReference type="PANTHER" id="PTHR19375">
    <property type="entry name" value="HEAT SHOCK PROTEIN 70KDA"/>
    <property type="match status" value="1"/>
</dbReference>
<organism evidence="3">
    <name type="scientific">viral metagenome</name>
    <dbReference type="NCBI Taxonomy" id="1070528"/>
    <lineage>
        <taxon>unclassified sequences</taxon>
        <taxon>metagenomes</taxon>
        <taxon>organismal metagenomes</taxon>
    </lineage>
</organism>
<dbReference type="EMBL" id="MN739131">
    <property type="protein sequence ID" value="QHS90272.1"/>
    <property type="molecule type" value="Genomic_DNA"/>
</dbReference>
<dbReference type="FunFam" id="3.90.640.10:FF:000003">
    <property type="entry name" value="Molecular chaperone DnaK"/>
    <property type="match status" value="1"/>
</dbReference>
<dbReference type="SUPFAM" id="SSF100920">
    <property type="entry name" value="Heat shock protein 70kD (HSP70), peptide-binding domain"/>
    <property type="match status" value="1"/>
</dbReference>
<protein>
    <submittedName>
        <fullName evidence="3">Uncharacterized protein</fullName>
    </submittedName>
</protein>
<dbReference type="InterPro" id="IPR043129">
    <property type="entry name" value="ATPase_NBD"/>
</dbReference>
<keyword evidence="2" id="KW-0067">ATP-binding</keyword>
<keyword evidence="1" id="KW-0547">Nucleotide-binding</keyword>
<dbReference type="PROSITE" id="PS00297">
    <property type="entry name" value="HSP70_1"/>
    <property type="match status" value="1"/>
</dbReference>
<proteinExistence type="predicted"/>
<dbReference type="FunFam" id="3.30.30.30:FF:000005">
    <property type="entry name" value="Heat shock protein ssb1"/>
    <property type="match status" value="1"/>
</dbReference>